<organism evidence="3 4">
    <name type="scientific">Apiospora kogelbergensis</name>
    <dbReference type="NCBI Taxonomy" id="1337665"/>
    <lineage>
        <taxon>Eukaryota</taxon>
        <taxon>Fungi</taxon>
        <taxon>Dikarya</taxon>
        <taxon>Ascomycota</taxon>
        <taxon>Pezizomycotina</taxon>
        <taxon>Sordariomycetes</taxon>
        <taxon>Xylariomycetidae</taxon>
        <taxon>Amphisphaeriales</taxon>
        <taxon>Apiosporaceae</taxon>
        <taxon>Apiospora</taxon>
    </lineage>
</organism>
<keyword evidence="2" id="KW-0472">Membrane</keyword>
<evidence type="ECO:0000313" key="3">
    <source>
        <dbReference type="EMBL" id="KAK8133172.1"/>
    </source>
</evidence>
<proteinExistence type="predicted"/>
<name>A0AAW0RE12_9PEZI</name>
<evidence type="ECO:0000256" key="1">
    <source>
        <dbReference type="SAM" id="MobiDB-lite"/>
    </source>
</evidence>
<dbReference type="Proteomes" id="UP001392437">
    <property type="component" value="Unassembled WGS sequence"/>
</dbReference>
<protein>
    <submittedName>
        <fullName evidence="3">Uncharacterized protein</fullName>
    </submittedName>
</protein>
<feature type="transmembrane region" description="Helical" evidence="2">
    <location>
        <begin position="510"/>
        <end position="535"/>
    </location>
</feature>
<feature type="compositionally biased region" description="Polar residues" evidence="1">
    <location>
        <begin position="671"/>
        <end position="680"/>
    </location>
</feature>
<dbReference type="AlphaFoldDB" id="A0AAW0RE12"/>
<accession>A0AAW0RE12</accession>
<feature type="transmembrane region" description="Helical" evidence="2">
    <location>
        <begin position="34"/>
        <end position="51"/>
    </location>
</feature>
<dbReference type="EMBL" id="JAQQWP010000001">
    <property type="protein sequence ID" value="KAK8133172.1"/>
    <property type="molecule type" value="Genomic_DNA"/>
</dbReference>
<keyword evidence="2" id="KW-0812">Transmembrane</keyword>
<keyword evidence="4" id="KW-1185">Reference proteome</keyword>
<evidence type="ECO:0000256" key="2">
    <source>
        <dbReference type="SAM" id="Phobius"/>
    </source>
</evidence>
<reference evidence="3 4" key="1">
    <citation type="submission" date="2023-01" db="EMBL/GenBank/DDBJ databases">
        <title>Analysis of 21 Apiospora genomes using comparative genomics revels a genus with tremendous synthesis potential of carbohydrate active enzymes and secondary metabolites.</title>
        <authorList>
            <person name="Sorensen T."/>
        </authorList>
    </citation>
    <scope>NUCLEOTIDE SEQUENCE [LARGE SCALE GENOMIC DNA]</scope>
    <source>
        <strain evidence="3 4">CBS 117206</strain>
    </source>
</reference>
<feature type="transmembrane region" description="Helical" evidence="2">
    <location>
        <begin position="107"/>
        <end position="131"/>
    </location>
</feature>
<comment type="caution">
    <text evidence="3">The sequence shown here is derived from an EMBL/GenBank/DDBJ whole genome shotgun (WGS) entry which is preliminary data.</text>
</comment>
<sequence length="680" mass="75439">MDSDAPVILGVWTNWSRGPVMGRTLTTTRENGNLLIAFTAFLIPFVATRFWKISALVFHQYSSTSNSRDAIHHQRQVILRNSGSAESGLWSFIELLWAWRTARQQRAWLRILPIALFAVSSIAAFTVAGGFSSSISSEAGEVLLKGDNCQAGTDRSPGNNATARNAVRSYWSLFTNNMANYAKNCYANQTSGIMECSRFVIGAVPTAVMDYNASCPFNPDICRRNSGNIRFDTGHLSSDKIFGLNTRPGETFKLRYVLQVSALRPTPVLDIYAPIMIQRSPNWIWTNQQTSVVNTSVKYNIDPAILRGDGEVAIYFLQGNGVRFLSRTEDGWYRGTAPDGEGQYLPEEAASPLGCIDQFQWCRDPSQGQCGNLTNQYDALYSAAPFFNLTREELDPDRPIARTETGSLLLWAYYMLFNAYSLSGLIDILGPASLASQITVVQGLVFNPKENQWHLDVTQWWNIMLSVFQAKFVITAQGSGNSTSLSETIKPENDYERALCRSQKVRSTQYASFSVFGLALTYSVGALIVVVSFSIEPILKWLQKCGFYSMYKYLEWEGNTAIQLHRVAQDQLSNGTWEHCNKTIPTTQPGEPLGPFDIRNPKHPMLARVATKPPKQSQDNDDQVAPQDQISQGSPPEHDGGGSSTLASSGVRRVLSDASAQPHIDVERIGTHQQRPSTAP</sequence>
<feature type="region of interest" description="Disordered" evidence="1">
    <location>
        <begin position="582"/>
        <end position="601"/>
    </location>
</feature>
<evidence type="ECO:0000313" key="4">
    <source>
        <dbReference type="Proteomes" id="UP001392437"/>
    </source>
</evidence>
<feature type="region of interest" description="Disordered" evidence="1">
    <location>
        <begin position="610"/>
        <end position="680"/>
    </location>
</feature>
<gene>
    <name evidence="3" type="ORF">PG999_001345</name>
</gene>
<keyword evidence="2" id="KW-1133">Transmembrane helix</keyword>